<comment type="catalytic activity">
    <reaction evidence="12">
        <text>L-arginyl-[protein] + S-adenosyl-L-methionine = N(omega)-methyl-L-arginyl-[protein] + S-adenosyl-L-homocysteine + H(+)</text>
        <dbReference type="Rhea" id="RHEA:48100"/>
        <dbReference type="Rhea" id="RHEA-COMP:10532"/>
        <dbReference type="Rhea" id="RHEA-COMP:11990"/>
        <dbReference type="ChEBI" id="CHEBI:15378"/>
        <dbReference type="ChEBI" id="CHEBI:29965"/>
        <dbReference type="ChEBI" id="CHEBI:57856"/>
        <dbReference type="ChEBI" id="CHEBI:59789"/>
        <dbReference type="ChEBI" id="CHEBI:65280"/>
    </reaction>
    <physiologicalReaction direction="left-to-right" evidence="12">
        <dbReference type="Rhea" id="RHEA:48101"/>
    </physiologicalReaction>
</comment>
<dbReference type="InterPro" id="IPR049482">
    <property type="entry name" value="ANM3-like_C2H2_Zf"/>
</dbReference>
<dbReference type="PANTHER" id="PTHR11006">
    <property type="entry name" value="PROTEIN ARGININE N-METHYLTRANSFERASE"/>
    <property type="match status" value="1"/>
</dbReference>
<evidence type="ECO:0000256" key="2">
    <source>
        <dbReference type="ARBA" id="ARBA00011925"/>
    </source>
</evidence>
<evidence type="ECO:0000256" key="12">
    <source>
        <dbReference type="ARBA" id="ARBA00049303"/>
    </source>
</evidence>
<evidence type="ECO:0000256" key="13">
    <source>
        <dbReference type="ARBA" id="ARBA00056803"/>
    </source>
</evidence>
<evidence type="ECO:0000256" key="5">
    <source>
        <dbReference type="ARBA" id="ARBA00022679"/>
    </source>
</evidence>
<dbReference type="Gene3D" id="2.70.160.11">
    <property type="entry name" value="Hnrnp arginine n-methyltransferase1"/>
    <property type="match status" value="1"/>
</dbReference>
<feature type="region of interest" description="Disordered" evidence="16">
    <location>
        <begin position="1"/>
        <end position="33"/>
    </location>
</feature>
<accession>A0A8T0VYW9</accession>
<dbReference type="Pfam" id="PF21137">
    <property type="entry name" value="ANM3_C2H2_Zf"/>
    <property type="match status" value="1"/>
</dbReference>
<protein>
    <recommendedName>
        <fullName evidence="14">Probable protein arginine N-methyltransferase 3</fullName>
        <ecNumber evidence="2">2.1.1.319</ecNumber>
    </recommendedName>
</protein>
<dbReference type="InterPro" id="IPR055135">
    <property type="entry name" value="PRMT_dom"/>
</dbReference>
<evidence type="ECO:0000256" key="10">
    <source>
        <dbReference type="ARBA" id="ARBA00022833"/>
    </source>
</evidence>
<dbReference type="EC" id="2.1.1.319" evidence="2"/>
<name>A0A8T0VYW9_PANVG</name>
<feature type="domain" description="Protein arginine N-methyltransferase" evidence="19">
    <location>
        <begin position="420"/>
        <end position="560"/>
    </location>
</feature>
<keyword evidence="5 15" id="KW-0808">Transferase</keyword>
<feature type="compositionally biased region" description="Acidic residues" evidence="16">
    <location>
        <begin position="7"/>
        <end position="33"/>
    </location>
</feature>
<evidence type="ECO:0000259" key="18">
    <source>
        <dbReference type="Pfam" id="PF21137"/>
    </source>
</evidence>
<dbReference type="EMBL" id="CM029039">
    <property type="protein sequence ID" value="KAG2642151.1"/>
    <property type="molecule type" value="Genomic_DNA"/>
</dbReference>
<keyword evidence="10" id="KW-0862">Zinc</keyword>
<dbReference type="SUPFAM" id="SSF53335">
    <property type="entry name" value="S-adenosyl-L-methionine-dependent methyltransferases"/>
    <property type="match status" value="1"/>
</dbReference>
<evidence type="ECO:0000256" key="4">
    <source>
        <dbReference type="ARBA" id="ARBA00022603"/>
    </source>
</evidence>
<keyword evidence="21" id="KW-1185">Reference proteome</keyword>
<sequence>MERSLSGEDEVEERLRSDEEEEEEEGEEGWDDWCSDGDDAGGGLLCLFCSTRIDADSSLFEHCAAEHRFDFHGIVKELWLDFYGRIKLINFVRSKVAENKCWSCGQAFSSNTELCGHLHAPENYLIEGKVPWEEDVYLKPFMEDDSLLHSLSMDDNDEDEECGTSIERGQCSAGNGVLAESLGNKLSTLLEGNGSDISARFEQECTIGSTQGEDKESVAHETNDSQLKVARASVNAKAIKTVDDNYFGSYSSFGIHREMLGDKVRTDAYRDALLGNPSLLSGAAVLDVGCGTGILSLFAAKAGASRVVAVDGSAKMASVATQVAKNNGLLYDENVKAEQKRGAQVISVVHSKAEDLNQKIQLPQNVFDVLVSEWMGYCLLYESMLSSVIYARDHFLKPGGAILPDTATILGAGFGRGGTSLPFWENVYGFDMSCIGKEVTSTSARFPVVDVVASQDIVTETAVLHSFDLATMKESEMDFTASFELRLSESGTIVPGVTLCYGIVLWFDTGFTNRFCKENPVVLSTSPFCTPTHWSQTIFTFEEPIAMVKESSTLDSSASVGTDESPATMLKSRISIVRASEHRSIDISVETTAFSKDGRKRSWPIQIFNL</sequence>
<evidence type="ECO:0000256" key="11">
    <source>
        <dbReference type="ARBA" id="ARBA00047384"/>
    </source>
</evidence>
<evidence type="ECO:0000256" key="16">
    <source>
        <dbReference type="SAM" id="MobiDB-lite"/>
    </source>
</evidence>
<feature type="domain" description="Protein arginine N-methyltransferase 3-like C2H2 zinc finger" evidence="18">
    <location>
        <begin position="74"/>
        <end position="103"/>
    </location>
</feature>
<dbReference type="GO" id="GO:0032259">
    <property type="term" value="P:methylation"/>
    <property type="evidence" value="ECO:0007669"/>
    <property type="project" value="UniProtKB-KW"/>
</dbReference>
<dbReference type="Gene3D" id="3.40.50.150">
    <property type="entry name" value="Vaccinia Virus protein VP39"/>
    <property type="match status" value="1"/>
</dbReference>
<dbReference type="FunFam" id="3.40.50.150:FF:000016">
    <property type="entry name" value="Protein arginine N-methyltransferase 6"/>
    <property type="match status" value="1"/>
</dbReference>
<evidence type="ECO:0000256" key="1">
    <source>
        <dbReference type="ARBA" id="ARBA00004514"/>
    </source>
</evidence>
<evidence type="ECO:0000256" key="15">
    <source>
        <dbReference type="PROSITE-ProRule" id="PRU01015"/>
    </source>
</evidence>
<dbReference type="InterPro" id="IPR041698">
    <property type="entry name" value="Methyltransf_25"/>
</dbReference>
<dbReference type="PROSITE" id="PS51678">
    <property type="entry name" value="SAM_MT_PRMT"/>
    <property type="match status" value="1"/>
</dbReference>
<keyword evidence="8" id="KW-0677">Repeat</keyword>
<reference evidence="20" key="1">
    <citation type="submission" date="2020-05" db="EMBL/GenBank/DDBJ databases">
        <title>WGS assembly of Panicum virgatum.</title>
        <authorList>
            <person name="Lovell J.T."/>
            <person name="Jenkins J."/>
            <person name="Shu S."/>
            <person name="Juenger T.E."/>
            <person name="Schmutz J."/>
        </authorList>
    </citation>
    <scope>NUCLEOTIDE SEQUENCE</scope>
    <source>
        <strain evidence="20">AP13</strain>
    </source>
</reference>
<evidence type="ECO:0000256" key="14">
    <source>
        <dbReference type="ARBA" id="ARBA00070690"/>
    </source>
</evidence>
<dbReference type="CDD" id="cd02440">
    <property type="entry name" value="AdoMet_MTases"/>
    <property type="match status" value="1"/>
</dbReference>
<evidence type="ECO:0000313" key="21">
    <source>
        <dbReference type="Proteomes" id="UP000823388"/>
    </source>
</evidence>
<comment type="caution">
    <text evidence="20">The sequence shown here is derived from an EMBL/GenBank/DDBJ whole genome shotgun (WGS) entry which is preliminary data.</text>
</comment>
<dbReference type="GO" id="GO:0005634">
    <property type="term" value="C:nucleus"/>
    <property type="evidence" value="ECO:0007669"/>
    <property type="project" value="TreeGrafter"/>
</dbReference>
<comment type="subcellular location">
    <subcellularLocation>
        <location evidence="1">Cytoplasm</location>
        <location evidence="1">Cytosol</location>
    </subcellularLocation>
</comment>
<keyword evidence="4 15" id="KW-0489">Methyltransferase</keyword>
<keyword evidence="9" id="KW-0863">Zinc-finger</keyword>
<dbReference type="Pfam" id="PF22528">
    <property type="entry name" value="PRMT_C"/>
    <property type="match status" value="1"/>
</dbReference>
<feature type="domain" description="Methyltransferase" evidence="17">
    <location>
        <begin position="285"/>
        <end position="400"/>
    </location>
</feature>
<proteinExistence type="predicted"/>
<dbReference type="FunFam" id="2.70.160.11:FF:000015">
    <property type="entry name" value="Probable protein arginine N-methyltransferase 3"/>
    <property type="match status" value="1"/>
</dbReference>
<keyword evidence="6 15" id="KW-0949">S-adenosyl-L-methionine</keyword>
<organism evidence="20 21">
    <name type="scientific">Panicum virgatum</name>
    <name type="common">Blackwell switchgrass</name>
    <dbReference type="NCBI Taxonomy" id="38727"/>
    <lineage>
        <taxon>Eukaryota</taxon>
        <taxon>Viridiplantae</taxon>
        <taxon>Streptophyta</taxon>
        <taxon>Embryophyta</taxon>
        <taxon>Tracheophyta</taxon>
        <taxon>Spermatophyta</taxon>
        <taxon>Magnoliopsida</taxon>
        <taxon>Liliopsida</taxon>
        <taxon>Poales</taxon>
        <taxon>Poaceae</taxon>
        <taxon>PACMAD clade</taxon>
        <taxon>Panicoideae</taxon>
        <taxon>Panicodae</taxon>
        <taxon>Paniceae</taxon>
        <taxon>Panicinae</taxon>
        <taxon>Panicum</taxon>
        <taxon>Panicum sect. Hiantes</taxon>
    </lineage>
</organism>
<evidence type="ECO:0000256" key="9">
    <source>
        <dbReference type="ARBA" id="ARBA00022771"/>
    </source>
</evidence>
<dbReference type="GO" id="GO:0008270">
    <property type="term" value="F:zinc ion binding"/>
    <property type="evidence" value="ECO:0007669"/>
    <property type="project" value="UniProtKB-KW"/>
</dbReference>
<evidence type="ECO:0000259" key="19">
    <source>
        <dbReference type="Pfam" id="PF22528"/>
    </source>
</evidence>
<dbReference type="OrthoDB" id="7848332at2759"/>
<comment type="function">
    <text evidence="13">Protein-arginine N-methyltransferase that catalyzes both the monomethylation and asymmetric dimethylation of the guanidino nitrogens of arginine residues in target proteins, and therefore falls into the group of type I methyltransferases.</text>
</comment>
<dbReference type="InterPro" id="IPR029063">
    <property type="entry name" value="SAM-dependent_MTases_sf"/>
</dbReference>
<dbReference type="Pfam" id="PF13649">
    <property type="entry name" value="Methyltransf_25"/>
    <property type="match status" value="1"/>
</dbReference>
<dbReference type="InterPro" id="IPR036236">
    <property type="entry name" value="Znf_C2H2_sf"/>
</dbReference>
<dbReference type="GO" id="GO:0035242">
    <property type="term" value="F:protein-arginine omega-N asymmetric methyltransferase activity"/>
    <property type="evidence" value="ECO:0007669"/>
    <property type="project" value="UniProtKB-EC"/>
</dbReference>
<dbReference type="GO" id="GO:0042054">
    <property type="term" value="F:histone methyltransferase activity"/>
    <property type="evidence" value="ECO:0007669"/>
    <property type="project" value="TreeGrafter"/>
</dbReference>
<keyword evidence="3" id="KW-0963">Cytoplasm</keyword>
<gene>
    <name evidence="20" type="ORF">PVAP13_2KG260900</name>
</gene>
<dbReference type="Proteomes" id="UP000823388">
    <property type="component" value="Chromosome 2K"/>
</dbReference>
<evidence type="ECO:0000256" key="3">
    <source>
        <dbReference type="ARBA" id="ARBA00022490"/>
    </source>
</evidence>
<dbReference type="SUPFAM" id="SSF57667">
    <property type="entry name" value="beta-beta-alpha zinc fingers"/>
    <property type="match status" value="1"/>
</dbReference>
<keyword evidence="7" id="KW-0479">Metal-binding</keyword>
<evidence type="ECO:0000313" key="20">
    <source>
        <dbReference type="EMBL" id="KAG2642151.1"/>
    </source>
</evidence>
<evidence type="ECO:0000256" key="7">
    <source>
        <dbReference type="ARBA" id="ARBA00022723"/>
    </source>
</evidence>
<comment type="catalytic activity">
    <reaction evidence="11">
        <text>L-arginyl-[protein] + 2 S-adenosyl-L-methionine = N(omega),N(omega)-dimethyl-L-arginyl-[protein] + 2 S-adenosyl-L-homocysteine + 2 H(+)</text>
        <dbReference type="Rhea" id="RHEA:48096"/>
        <dbReference type="Rhea" id="RHEA-COMP:10532"/>
        <dbReference type="Rhea" id="RHEA-COMP:11991"/>
        <dbReference type="ChEBI" id="CHEBI:15378"/>
        <dbReference type="ChEBI" id="CHEBI:29965"/>
        <dbReference type="ChEBI" id="CHEBI:57856"/>
        <dbReference type="ChEBI" id="CHEBI:59789"/>
        <dbReference type="ChEBI" id="CHEBI:61897"/>
        <dbReference type="EC" id="2.1.1.319"/>
    </reaction>
    <physiologicalReaction direction="left-to-right" evidence="11">
        <dbReference type="Rhea" id="RHEA:48097"/>
    </physiologicalReaction>
</comment>
<dbReference type="InterPro" id="IPR025799">
    <property type="entry name" value="Arg_MeTrfase"/>
</dbReference>
<evidence type="ECO:0000259" key="17">
    <source>
        <dbReference type="Pfam" id="PF13649"/>
    </source>
</evidence>
<evidence type="ECO:0000256" key="6">
    <source>
        <dbReference type="ARBA" id="ARBA00022691"/>
    </source>
</evidence>
<dbReference type="GO" id="GO:0005829">
    <property type="term" value="C:cytosol"/>
    <property type="evidence" value="ECO:0007669"/>
    <property type="project" value="UniProtKB-SubCell"/>
</dbReference>
<evidence type="ECO:0000256" key="8">
    <source>
        <dbReference type="ARBA" id="ARBA00022737"/>
    </source>
</evidence>
<dbReference type="AlphaFoldDB" id="A0A8T0VYW9"/>
<dbReference type="PANTHER" id="PTHR11006:SF89">
    <property type="entry name" value="PROTEIN ARGININE N-METHYLTRANSFERASE 3-RELATED"/>
    <property type="match status" value="1"/>
</dbReference>